<dbReference type="eggNOG" id="ENOG502Z96E">
    <property type="taxonomic scope" value="Bacteria"/>
</dbReference>
<gene>
    <name evidence="2" type="ORF">CLOHYLEM_07570</name>
</gene>
<name>C0C634_9FIRM</name>
<evidence type="ECO:0000313" key="3">
    <source>
        <dbReference type="Proteomes" id="UP000004893"/>
    </source>
</evidence>
<feature type="domain" description="Lantibiotic immunity protein Spa1 C-terminal" evidence="1">
    <location>
        <begin position="142"/>
        <end position="241"/>
    </location>
</feature>
<reference evidence="2" key="2">
    <citation type="submission" date="2013-06" db="EMBL/GenBank/DDBJ databases">
        <title>Draft genome sequence of Clostridium hylemonae (DSM 15053).</title>
        <authorList>
            <person name="Sudarsanam P."/>
            <person name="Ley R."/>
            <person name="Guruge J."/>
            <person name="Turnbaugh P.J."/>
            <person name="Mahowald M."/>
            <person name="Liep D."/>
            <person name="Gordon J."/>
        </authorList>
    </citation>
    <scope>NUCLEOTIDE SEQUENCE</scope>
    <source>
        <strain evidence="2">DSM 15053</strain>
    </source>
</reference>
<dbReference type="Gene3D" id="2.170.150.60">
    <property type="match status" value="2"/>
</dbReference>
<proteinExistence type="predicted"/>
<keyword evidence="3" id="KW-1185">Reference proteome</keyword>
<protein>
    <recommendedName>
        <fullName evidence="1">Lantibiotic immunity protein Spa1 C-terminal domain-containing protein</fullName>
    </recommendedName>
</protein>
<feature type="domain" description="Lantibiotic immunity protein Spa1 C-terminal" evidence="1">
    <location>
        <begin position="14"/>
        <end position="115"/>
    </location>
</feature>
<organism evidence="2 3">
    <name type="scientific">[Clostridium] hylemonae DSM 15053</name>
    <dbReference type="NCBI Taxonomy" id="553973"/>
    <lineage>
        <taxon>Bacteria</taxon>
        <taxon>Bacillati</taxon>
        <taxon>Bacillota</taxon>
        <taxon>Clostridia</taxon>
        <taxon>Lachnospirales</taxon>
        <taxon>Lachnospiraceae</taxon>
    </lineage>
</organism>
<sequence length="245" mass="27413">MIDQVTGTKEECRIHEKDVTEFTYKGKVYTILQDTVSEKELGTWVGCIRKLAVLDRENNLITEVDAVNSPVKDLAKVSEDNPEAAYTLSYGNVYLDKQDGGDRLIVGIDGTWHKAVAKELLQEKDIVFQVREYNPAEDTVSIASGNCTEIIYGTVVYQITEEVIPGEKVDTYLGMLAKNIVFDETTKRPLSRAELSRIDWTGKETAGQKRVEWFFGDVCAVSGTDTEEAVAVEINSEYRLAKAVR</sequence>
<dbReference type="HOGENOM" id="CLU_1018235_0_0_9"/>
<dbReference type="NCBIfam" id="NF033433">
    <property type="entry name" value="NisI_immun_dup"/>
    <property type="match status" value="2"/>
</dbReference>
<evidence type="ECO:0000313" key="2">
    <source>
        <dbReference type="EMBL" id="EEG72567.1"/>
    </source>
</evidence>
<reference evidence="2" key="1">
    <citation type="submission" date="2009-02" db="EMBL/GenBank/DDBJ databases">
        <authorList>
            <person name="Fulton L."/>
            <person name="Clifton S."/>
            <person name="Fulton B."/>
            <person name="Xu J."/>
            <person name="Minx P."/>
            <person name="Pepin K.H."/>
            <person name="Johnson M."/>
            <person name="Bhonagiri V."/>
            <person name="Nash W.E."/>
            <person name="Mardis E.R."/>
            <person name="Wilson R.K."/>
        </authorList>
    </citation>
    <scope>NUCLEOTIDE SEQUENCE [LARGE SCALE GENOMIC DNA]</scope>
    <source>
        <strain evidence="2">DSM 15053</strain>
    </source>
</reference>
<dbReference type="AlphaFoldDB" id="C0C634"/>
<accession>C0C634</accession>
<comment type="caution">
    <text evidence="2">The sequence shown here is derived from an EMBL/GenBank/DDBJ whole genome shotgun (WGS) entry which is preliminary data.</text>
</comment>
<dbReference type="EMBL" id="ABYI02000041">
    <property type="protein sequence ID" value="EEG72567.1"/>
    <property type="molecule type" value="Genomic_DNA"/>
</dbReference>
<evidence type="ECO:0000259" key="1">
    <source>
        <dbReference type="Pfam" id="PF18218"/>
    </source>
</evidence>
<dbReference type="STRING" id="553973.CLOHYLEM_07570"/>
<dbReference type="Proteomes" id="UP000004893">
    <property type="component" value="Unassembled WGS sequence"/>
</dbReference>
<dbReference type="Pfam" id="PF18218">
    <property type="entry name" value="Spa1_C"/>
    <property type="match status" value="2"/>
</dbReference>
<dbReference type="InterPro" id="IPR040876">
    <property type="entry name" value="Spa1_C"/>
</dbReference>